<dbReference type="InterPro" id="IPR014710">
    <property type="entry name" value="RmlC-like_jellyroll"/>
</dbReference>
<protein>
    <submittedName>
        <fullName evidence="4">Unannotated protein</fullName>
    </submittedName>
</protein>
<dbReference type="PIRSF" id="PIRSF036628">
    <property type="entry name" value="IolB"/>
    <property type="match status" value="1"/>
</dbReference>
<evidence type="ECO:0000313" key="7">
    <source>
        <dbReference type="EMBL" id="CAB5066084.1"/>
    </source>
</evidence>
<dbReference type="EMBL" id="CAFBPL010000073">
    <property type="protein sequence ID" value="CAB5017989.1"/>
    <property type="molecule type" value="Genomic_DNA"/>
</dbReference>
<dbReference type="Gene3D" id="2.60.120.10">
    <property type="entry name" value="Jelly Rolls"/>
    <property type="match status" value="2"/>
</dbReference>
<dbReference type="GO" id="GO:0019310">
    <property type="term" value="P:inositol catabolic process"/>
    <property type="evidence" value="ECO:0007669"/>
    <property type="project" value="InterPro"/>
</dbReference>
<dbReference type="AlphaFoldDB" id="A0A6J6TDG5"/>
<dbReference type="GO" id="GO:0008880">
    <property type="term" value="F:glucuronate isomerase activity"/>
    <property type="evidence" value="ECO:0007669"/>
    <property type="project" value="InterPro"/>
</dbReference>
<keyword evidence="1" id="KW-0413">Isomerase</keyword>
<dbReference type="InterPro" id="IPR011051">
    <property type="entry name" value="RmlC_Cupin_sf"/>
</dbReference>
<sequence>MSQRFFPFSSGIKSITPEMAGWQYSGLQVISIPAGKTDISQYFSGDIEAALIPLNLQNFKVSISGKEYLLIGRSGVFVGASDWVYVASNEKVEISTDTAGEVAIATASVKSNFPSRYVAKISKVEIRGAGIATREVRPFMHPDLFPDAEKLMAVEVITPDGNVSSFPPHRHDGIKGCEVENEEIYYFRIGKISSAHGESEGFGLHRTYSAPEDPEFFDDTVTIHDGDIYLVPRGYHGPCAAMPGYPMYYLNVLAGPSRKRTMDFCDDPNHAWLRDSWKNQIPDPRAPWQVKQ</sequence>
<accession>A0A6J6TDG5</accession>
<dbReference type="EMBL" id="CAEZYX010000083">
    <property type="protein sequence ID" value="CAB4744853.1"/>
    <property type="molecule type" value="Genomic_DNA"/>
</dbReference>
<dbReference type="SUPFAM" id="SSF51182">
    <property type="entry name" value="RmlC-like cupins"/>
    <property type="match status" value="1"/>
</dbReference>
<gene>
    <name evidence="2" type="ORF">UFOPK1791_01043</name>
    <name evidence="3" type="ORF">UFOPK2312_00881</name>
    <name evidence="4" type="ORF">UFOPK2802_00782</name>
    <name evidence="5" type="ORF">UFOPK3948_00794</name>
    <name evidence="6" type="ORF">UFOPK4113_00654</name>
    <name evidence="7" type="ORF">UFOPK4355_00938</name>
</gene>
<evidence type="ECO:0000313" key="2">
    <source>
        <dbReference type="EMBL" id="CAB4599723.1"/>
    </source>
</evidence>
<evidence type="ECO:0000256" key="1">
    <source>
        <dbReference type="ARBA" id="ARBA00023235"/>
    </source>
</evidence>
<dbReference type="EMBL" id="CAEZUF010000133">
    <property type="protein sequence ID" value="CAB4599723.1"/>
    <property type="molecule type" value="Genomic_DNA"/>
</dbReference>
<evidence type="ECO:0000313" key="5">
    <source>
        <dbReference type="EMBL" id="CAB4982075.1"/>
    </source>
</evidence>
<dbReference type="EMBL" id="CAFBQT010000141">
    <property type="protein sequence ID" value="CAB5066084.1"/>
    <property type="molecule type" value="Genomic_DNA"/>
</dbReference>
<dbReference type="EMBL" id="CAEZWY010000115">
    <property type="protein sequence ID" value="CAB4676339.1"/>
    <property type="molecule type" value="Genomic_DNA"/>
</dbReference>
<reference evidence="4" key="1">
    <citation type="submission" date="2020-05" db="EMBL/GenBank/DDBJ databases">
        <authorList>
            <person name="Chiriac C."/>
            <person name="Salcher M."/>
            <person name="Ghai R."/>
            <person name="Kavagutti S V."/>
        </authorList>
    </citation>
    <scope>NUCLEOTIDE SEQUENCE</scope>
</reference>
<proteinExistence type="predicted"/>
<dbReference type="InterPro" id="IPR024203">
    <property type="entry name" value="Deoxy-glucuronate_isom_IolB"/>
</dbReference>
<evidence type="ECO:0000313" key="6">
    <source>
        <dbReference type="EMBL" id="CAB5017989.1"/>
    </source>
</evidence>
<name>A0A6J6TDG5_9ZZZZ</name>
<dbReference type="NCBIfam" id="TIGR04378">
    <property type="entry name" value="myo_inos_iolB"/>
    <property type="match status" value="1"/>
</dbReference>
<dbReference type="PANTHER" id="PTHR39193">
    <property type="entry name" value="5-DEOXY-GLUCURONATE ISOMERASE"/>
    <property type="match status" value="1"/>
</dbReference>
<dbReference type="EMBL" id="CAFBOI010000102">
    <property type="protein sequence ID" value="CAB4982075.1"/>
    <property type="molecule type" value="Genomic_DNA"/>
</dbReference>
<dbReference type="PANTHER" id="PTHR39193:SF1">
    <property type="entry name" value="5-DEOXY-GLUCURONATE ISOMERASE"/>
    <property type="match status" value="1"/>
</dbReference>
<dbReference type="Pfam" id="PF04962">
    <property type="entry name" value="KduI"/>
    <property type="match status" value="1"/>
</dbReference>
<evidence type="ECO:0000313" key="3">
    <source>
        <dbReference type="EMBL" id="CAB4676339.1"/>
    </source>
</evidence>
<dbReference type="InterPro" id="IPR021120">
    <property type="entry name" value="KduI/IolB_isomerase"/>
</dbReference>
<evidence type="ECO:0000313" key="4">
    <source>
        <dbReference type="EMBL" id="CAB4744853.1"/>
    </source>
</evidence>
<organism evidence="4">
    <name type="scientific">freshwater metagenome</name>
    <dbReference type="NCBI Taxonomy" id="449393"/>
    <lineage>
        <taxon>unclassified sequences</taxon>
        <taxon>metagenomes</taxon>
        <taxon>ecological metagenomes</taxon>
    </lineage>
</organism>